<organism evidence="6 7">
    <name type="scientific">Arachidicoccus soli</name>
    <dbReference type="NCBI Taxonomy" id="2341117"/>
    <lineage>
        <taxon>Bacteria</taxon>
        <taxon>Pseudomonadati</taxon>
        <taxon>Bacteroidota</taxon>
        <taxon>Chitinophagia</taxon>
        <taxon>Chitinophagales</taxon>
        <taxon>Chitinophagaceae</taxon>
        <taxon>Arachidicoccus</taxon>
    </lineage>
</organism>
<dbReference type="GO" id="GO:0006689">
    <property type="term" value="P:ganglioside catabolic process"/>
    <property type="evidence" value="ECO:0007669"/>
    <property type="project" value="TreeGrafter"/>
</dbReference>
<dbReference type="RefSeq" id="WP_119989037.1">
    <property type="nucleotide sequence ID" value="NZ_CP032489.1"/>
</dbReference>
<dbReference type="EC" id="3.2.1.18" evidence="3"/>
<dbReference type="GO" id="GO:0009313">
    <property type="term" value="P:oligosaccharide catabolic process"/>
    <property type="evidence" value="ECO:0007669"/>
    <property type="project" value="TreeGrafter"/>
</dbReference>
<name>A0A386HSE7_9BACT</name>
<accession>A0A386HSE7</accession>
<evidence type="ECO:0000313" key="6">
    <source>
        <dbReference type="EMBL" id="AYD48371.1"/>
    </source>
</evidence>
<dbReference type="InterPro" id="IPR036278">
    <property type="entry name" value="Sialidase_sf"/>
</dbReference>
<evidence type="ECO:0000313" key="7">
    <source>
        <dbReference type="Proteomes" id="UP000266118"/>
    </source>
</evidence>
<dbReference type="GO" id="GO:0016020">
    <property type="term" value="C:membrane"/>
    <property type="evidence" value="ECO:0007669"/>
    <property type="project" value="TreeGrafter"/>
</dbReference>
<keyword evidence="7" id="KW-1185">Reference proteome</keyword>
<dbReference type="Pfam" id="PF13088">
    <property type="entry name" value="BNR_2"/>
    <property type="match status" value="1"/>
</dbReference>
<dbReference type="GO" id="GO:0004308">
    <property type="term" value="F:exo-alpha-sialidase activity"/>
    <property type="evidence" value="ECO:0007669"/>
    <property type="project" value="UniProtKB-EC"/>
</dbReference>
<feature type="domain" description="Sialidase" evidence="5">
    <location>
        <begin position="50"/>
        <end position="360"/>
    </location>
</feature>
<dbReference type="CDD" id="cd15482">
    <property type="entry name" value="Sialidase_non-viral"/>
    <property type="match status" value="1"/>
</dbReference>
<dbReference type="InterPro" id="IPR026856">
    <property type="entry name" value="Sialidase_fam"/>
</dbReference>
<dbReference type="OrthoDB" id="7294637at2"/>
<dbReference type="InterPro" id="IPR011040">
    <property type="entry name" value="Sialidase"/>
</dbReference>
<dbReference type="PANTHER" id="PTHR10628">
    <property type="entry name" value="SIALIDASE"/>
    <property type="match status" value="1"/>
</dbReference>
<comment type="similarity">
    <text evidence="2">Belongs to the glycosyl hydrolase 33 family.</text>
</comment>
<evidence type="ECO:0000259" key="5">
    <source>
        <dbReference type="Pfam" id="PF13088"/>
    </source>
</evidence>
<dbReference type="SUPFAM" id="SSF50939">
    <property type="entry name" value="Sialidases"/>
    <property type="match status" value="1"/>
</dbReference>
<evidence type="ECO:0000256" key="4">
    <source>
        <dbReference type="SAM" id="SignalP"/>
    </source>
</evidence>
<dbReference type="Proteomes" id="UP000266118">
    <property type="component" value="Chromosome"/>
</dbReference>
<sequence length="382" mass="42953">MKLKQIILAFTLLFPFCLFAQKTEGVTVFQSGQEGYQSFRIPAIIDLPNGDLLAFAEGRVNGGADFGHVNIVMKKSKDEGKTWSSLQIVATNKKLQAGNAAPVVDLSDPNYPQGRIFLFYNTGNKSEGEIRNKKGYREVWYITSIDNGKTWSDPTNITNQVSKIDQPDINPSWNHQEDWRGYANTPGHAMQLKYGAYKGRIYIAANHSEGAPKSDFTDYVAHGYYTDDHGKTFHISEDNPFRGSNESTAAELSGGRVMMNSRNQRGNVLQRIVAISSDGGATWDTAYFDKQLPDPVCQGSLLTLRYKKHQNILAFCNDASIKGRDSLTLRISYDDGNTWKKSFLIDARNTAYSDIVKMRKKEIGILYEADGYRKIEFKAVRY</sequence>
<feature type="signal peptide" evidence="4">
    <location>
        <begin position="1"/>
        <end position="20"/>
    </location>
</feature>
<proteinExistence type="inferred from homology"/>
<dbReference type="PANTHER" id="PTHR10628:SF30">
    <property type="entry name" value="EXO-ALPHA-SIALIDASE"/>
    <property type="match status" value="1"/>
</dbReference>
<dbReference type="EMBL" id="CP032489">
    <property type="protein sequence ID" value="AYD48371.1"/>
    <property type="molecule type" value="Genomic_DNA"/>
</dbReference>
<keyword evidence="4" id="KW-0732">Signal</keyword>
<dbReference type="Gene3D" id="2.120.10.10">
    <property type="match status" value="1"/>
</dbReference>
<evidence type="ECO:0000256" key="3">
    <source>
        <dbReference type="ARBA" id="ARBA00012733"/>
    </source>
</evidence>
<comment type="catalytic activity">
    <reaction evidence="1">
        <text>Hydrolysis of alpha-(2-&gt;3)-, alpha-(2-&gt;6)-, alpha-(2-&gt;8)- glycosidic linkages of terminal sialic acid residues in oligosaccharides, glycoproteins, glycolipids, colominic acid and synthetic substrates.</text>
        <dbReference type="EC" id="3.2.1.18"/>
    </reaction>
</comment>
<reference evidence="6 7" key="1">
    <citation type="submission" date="2018-09" db="EMBL/GenBank/DDBJ databases">
        <title>Arachidicoccus sp. nov., a bacterium isolated from soil.</title>
        <authorList>
            <person name="Weon H.-Y."/>
            <person name="Kwon S.-W."/>
            <person name="Lee S.A."/>
        </authorList>
    </citation>
    <scope>NUCLEOTIDE SEQUENCE [LARGE SCALE GENOMIC DNA]</scope>
    <source>
        <strain evidence="6 7">KIS59-12</strain>
    </source>
</reference>
<protein>
    <recommendedName>
        <fullName evidence="3">exo-alpha-sialidase</fullName>
        <ecNumber evidence="3">3.2.1.18</ecNumber>
    </recommendedName>
</protein>
<feature type="chain" id="PRO_5017429224" description="exo-alpha-sialidase" evidence="4">
    <location>
        <begin position="21"/>
        <end position="382"/>
    </location>
</feature>
<dbReference type="AlphaFoldDB" id="A0A386HSE7"/>
<dbReference type="KEGG" id="ark:D6B99_12625"/>
<dbReference type="GO" id="GO:0005737">
    <property type="term" value="C:cytoplasm"/>
    <property type="evidence" value="ECO:0007669"/>
    <property type="project" value="TreeGrafter"/>
</dbReference>
<gene>
    <name evidence="6" type="ORF">D6B99_12625</name>
</gene>
<evidence type="ECO:0000256" key="2">
    <source>
        <dbReference type="ARBA" id="ARBA00009348"/>
    </source>
</evidence>
<evidence type="ECO:0000256" key="1">
    <source>
        <dbReference type="ARBA" id="ARBA00000427"/>
    </source>
</evidence>